<organism evidence="2 3">
    <name type="scientific">miscellaneous Crenarchaeota group-1 archaeon SG8-32-1</name>
    <dbReference type="NCBI Taxonomy" id="1685124"/>
    <lineage>
        <taxon>Archaea</taxon>
        <taxon>Candidatus Bathyarchaeota</taxon>
        <taxon>MCG-1</taxon>
    </lineage>
</organism>
<evidence type="ECO:0000313" key="2">
    <source>
        <dbReference type="EMBL" id="KON32277.1"/>
    </source>
</evidence>
<feature type="transmembrane region" description="Helical" evidence="1">
    <location>
        <begin position="107"/>
        <end position="126"/>
    </location>
</feature>
<evidence type="ECO:0000313" key="3">
    <source>
        <dbReference type="Proteomes" id="UP000037237"/>
    </source>
</evidence>
<dbReference type="Proteomes" id="UP000037237">
    <property type="component" value="Unassembled WGS sequence"/>
</dbReference>
<feature type="transmembrane region" description="Helical" evidence="1">
    <location>
        <begin position="44"/>
        <end position="62"/>
    </location>
</feature>
<dbReference type="EMBL" id="LFWU01000072">
    <property type="protein sequence ID" value="KON32277.1"/>
    <property type="molecule type" value="Genomic_DNA"/>
</dbReference>
<feature type="transmembrane region" description="Helical" evidence="1">
    <location>
        <begin position="238"/>
        <end position="259"/>
    </location>
</feature>
<dbReference type="AlphaFoldDB" id="A0A0M0BUI1"/>
<feature type="transmembrane region" description="Helical" evidence="1">
    <location>
        <begin position="175"/>
        <end position="196"/>
    </location>
</feature>
<keyword evidence="1" id="KW-0812">Transmembrane</keyword>
<evidence type="ECO:0000256" key="1">
    <source>
        <dbReference type="SAM" id="Phobius"/>
    </source>
</evidence>
<gene>
    <name evidence="2" type="ORF">AC477_03205</name>
</gene>
<comment type="caution">
    <text evidence="2">The sequence shown here is derived from an EMBL/GenBank/DDBJ whole genome shotgun (WGS) entry which is preliminary data.</text>
</comment>
<sequence length="262" mass="30066">MFLFLKSFPAEYNLYFRFLERLETADRFWTSFWFTSEIIGEMGLILRFAGSCFALYFIWLIVKKGKTVFSHLRKTVLCEGSYYLFNLPFIISLFARPDTTIVNIEAGLSYLLQIVFVSPAFLILYTKMKKPNLDLGQVYKWGAIGVVGFTFALWIKHALMNLYALPISLSDPLLLAGLLNSIFTMLIAGLILLITLSPKIRQKQLNYNSKPLGFGFLFIGLYFVIYTIISLYNASYSSFLVLTEFWAIAFIIPGIGYILERP</sequence>
<feature type="transmembrane region" description="Helical" evidence="1">
    <location>
        <begin position="74"/>
        <end position="95"/>
    </location>
</feature>
<accession>A0A0M0BUI1</accession>
<feature type="transmembrane region" description="Helical" evidence="1">
    <location>
        <begin position="138"/>
        <end position="155"/>
    </location>
</feature>
<proteinExistence type="predicted"/>
<keyword evidence="1" id="KW-0472">Membrane</keyword>
<keyword evidence="1" id="KW-1133">Transmembrane helix</keyword>
<protein>
    <submittedName>
        <fullName evidence="2">Uncharacterized protein</fullName>
    </submittedName>
</protein>
<name>A0A0M0BUI1_9ARCH</name>
<feature type="transmembrane region" description="Helical" evidence="1">
    <location>
        <begin position="212"/>
        <end position="232"/>
    </location>
</feature>
<reference evidence="2 3" key="1">
    <citation type="submission" date="2015-06" db="EMBL/GenBank/DDBJ databases">
        <title>New insights into the roles of widespread benthic archaea in carbon and nitrogen cycling.</title>
        <authorList>
            <person name="Lazar C.S."/>
            <person name="Baker B.J."/>
            <person name="Seitz K.W."/>
            <person name="Hyde A.S."/>
            <person name="Dick G.J."/>
            <person name="Hinrichs K.-U."/>
            <person name="Teske A.P."/>
        </authorList>
    </citation>
    <scope>NUCLEOTIDE SEQUENCE [LARGE SCALE GENOMIC DNA]</scope>
    <source>
        <strain evidence="2">SG8-32-1</strain>
    </source>
</reference>